<evidence type="ECO:0000313" key="2">
    <source>
        <dbReference type="Proteomes" id="UP000315166"/>
    </source>
</evidence>
<proteinExistence type="predicted"/>
<dbReference type="KEGG" id="vg:55616483"/>
<keyword evidence="2" id="KW-1185">Reference proteome</keyword>
<accession>A0A4Y6EHV7</accession>
<protein>
    <submittedName>
        <fullName evidence="1">Uncharacterized protein</fullName>
    </submittedName>
</protein>
<dbReference type="Proteomes" id="UP000315166">
    <property type="component" value="Segment"/>
</dbReference>
<dbReference type="EMBL" id="MK801733">
    <property type="protein sequence ID" value="QDF18316.1"/>
    <property type="molecule type" value="Genomic_DNA"/>
</dbReference>
<name>A0A4Y6EHV7_9CAUD</name>
<reference evidence="1 2" key="1">
    <citation type="submission" date="2019-04" db="EMBL/GenBank/DDBJ databases">
        <authorList>
            <person name="Ahlbrecht B.C."/>
            <person name="Almail A."/>
            <person name="Blakestad S.M."/>
            <person name="Calhoun C.D."/>
            <person name="Chesley E."/>
            <person name="Craven C.R."/>
            <person name="Hoagland S.Z."/>
            <person name="Jost S.L."/>
            <person name="Manz Z.R."/>
            <person name="Pena P.B."/>
            <person name="Pfenning K.J."/>
            <person name="Postl L.C."/>
            <person name="Ramsey E.P."/>
            <person name="Roberts C.A."/>
            <person name="Sevcik K.M."/>
            <person name="Whitman F.C."/>
            <person name="Chia C.P."/>
            <person name="McKinney A.L."/>
            <person name="Tolsma S."/>
            <person name="Ward R.E."/>
            <person name="Garlena R.A."/>
            <person name="Russell D.A."/>
            <person name="Pope W.H."/>
            <person name="Jacobs-Sera D."/>
            <person name="Hatfull G.F."/>
        </authorList>
    </citation>
    <scope>NUCLEOTIDE SEQUENCE [LARGE SCALE GENOMIC DNA]</scope>
</reference>
<sequence>MSTLWELLATLYALATQAGDPTIYEDNLFWDCATMGNGACGPGAKKPGEL</sequence>
<organism evidence="1 2">
    <name type="scientific">Gordonia phage Chelms</name>
    <dbReference type="NCBI Taxonomy" id="2588132"/>
    <lineage>
        <taxon>Viruses</taxon>
        <taxon>Duplodnaviria</taxon>
        <taxon>Heunggongvirae</taxon>
        <taxon>Uroviricota</taxon>
        <taxon>Caudoviricetes</taxon>
        <taxon>Montyvirus</taxon>
        <taxon>Montyvirus chelms</taxon>
    </lineage>
</organism>
<dbReference type="RefSeq" id="YP_009846117.1">
    <property type="nucleotide sequence ID" value="NC_048768.1"/>
</dbReference>
<dbReference type="GeneID" id="55616483"/>
<gene>
    <name evidence="1" type="primary">102</name>
    <name evidence="1" type="ORF">SEA_CHELMS_102</name>
</gene>
<evidence type="ECO:0000313" key="1">
    <source>
        <dbReference type="EMBL" id="QDF18316.1"/>
    </source>
</evidence>